<proteinExistence type="predicted"/>
<dbReference type="AlphaFoldDB" id="A0A2I1HXN7"/>
<name>A0A2I1HXN7_9GLOM</name>
<comment type="caution">
    <text evidence="1">The sequence shown here is derived from an EMBL/GenBank/DDBJ whole genome shotgun (WGS) entry which is preliminary data.</text>
</comment>
<evidence type="ECO:0000313" key="1">
    <source>
        <dbReference type="EMBL" id="PKY63617.1"/>
    </source>
</evidence>
<accession>A0A2I1HXN7</accession>
<evidence type="ECO:0000313" key="2">
    <source>
        <dbReference type="Proteomes" id="UP000234323"/>
    </source>
</evidence>
<dbReference type="VEuPathDB" id="FungiDB:RhiirA1_397533"/>
<organism evidence="1 2">
    <name type="scientific">Rhizophagus irregularis</name>
    <dbReference type="NCBI Taxonomy" id="588596"/>
    <lineage>
        <taxon>Eukaryota</taxon>
        <taxon>Fungi</taxon>
        <taxon>Fungi incertae sedis</taxon>
        <taxon>Mucoromycota</taxon>
        <taxon>Glomeromycotina</taxon>
        <taxon>Glomeromycetes</taxon>
        <taxon>Glomerales</taxon>
        <taxon>Glomeraceae</taxon>
        <taxon>Rhizophagus</taxon>
    </lineage>
</organism>
<dbReference type="VEuPathDB" id="FungiDB:RhiirFUN_013411"/>
<gene>
    <name evidence="1" type="ORF">RhiirA4_493283</name>
</gene>
<reference evidence="1 2" key="1">
    <citation type="submission" date="2015-10" db="EMBL/GenBank/DDBJ databases">
        <title>Genome analyses suggest a sexual origin of heterokaryosis in a supposedly ancient asexual fungus.</title>
        <authorList>
            <person name="Ropars J."/>
            <person name="Sedzielewska K."/>
            <person name="Noel J."/>
            <person name="Charron P."/>
            <person name="Farinelli L."/>
            <person name="Marton T."/>
            <person name="Kruger M."/>
            <person name="Pelin A."/>
            <person name="Brachmann A."/>
            <person name="Corradi N."/>
        </authorList>
    </citation>
    <scope>NUCLEOTIDE SEQUENCE [LARGE SCALE GENOMIC DNA]</scope>
    <source>
        <strain evidence="1 2">A4</strain>
    </source>
</reference>
<dbReference type="Proteomes" id="UP000234323">
    <property type="component" value="Unassembled WGS sequence"/>
</dbReference>
<dbReference type="EMBL" id="LLXI01011196">
    <property type="protein sequence ID" value="PKY63617.1"/>
    <property type="molecule type" value="Genomic_DNA"/>
</dbReference>
<sequence length="119" mass="14173">MKPERKFEILCEALNRIKHFNNRLLLLVHLYYLGRFLEKETESSVQRSYFVRQLTAHYRTSATRIFYIFEIPGARQIMRTKKTNVTLLRELNTQEYQGLVLRASEIFNGVENSRGNDVM</sequence>
<keyword evidence="2" id="KW-1185">Reference proteome</keyword>
<protein>
    <submittedName>
        <fullName evidence="1">Uncharacterized protein</fullName>
    </submittedName>
</protein>